<dbReference type="Proteomes" id="UP000191112">
    <property type="component" value="Unassembled WGS sequence"/>
</dbReference>
<accession>A0A1T5GV00</accession>
<sequence length="159" mass="18219">MKYLLILVLLITVNCEGQKSNKMNNKDFVQIVKSDLKESDLETFELVEFGKIRNESAPMGDFLSRMWTNFGKPESVMFEGFNYFIKDTKTNVIFSVYFGASGPGYAAKKNDIEKVKPRIYELEKILDNSKNSDCEEEIETDFGTYLCGAKNGIPYDKEK</sequence>
<evidence type="ECO:0000313" key="2">
    <source>
        <dbReference type="Proteomes" id="UP000191112"/>
    </source>
</evidence>
<name>A0A1T5GV00_9FLAO</name>
<dbReference type="STRING" id="619805.SAMN05660477_03155"/>
<dbReference type="EMBL" id="FUYZ01000022">
    <property type="protein sequence ID" value="SKC12198.1"/>
    <property type="molecule type" value="Genomic_DNA"/>
</dbReference>
<keyword evidence="2" id="KW-1185">Reference proteome</keyword>
<reference evidence="1 2" key="1">
    <citation type="submission" date="2017-02" db="EMBL/GenBank/DDBJ databases">
        <authorList>
            <person name="Peterson S.W."/>
        </authorList>
    </citation>
    <scope>NUCLEOTIDE SEQUENCE [LARGE SCALE GENOMIC DNA]</scope>
    <source>
        <strain evidence="1 2">DSM 22323</strain>
    </source>
</reference>
<dbReference type="AlphaFoldDB" id="A0A1T5GV00"/>
<gene>
    <name evidence="1" type="ORF">SAMN05660477_03155</name>
</gene>
<evidence type="ECO:0000313" key="1">
    <source>
        <dbReference type="EMBL" id="SKC12198.1"/>
    </source>
</evidence>
<dbReference type="OrthoDB" id="1448013at2"/>
<organism evidence="1 2">
    <name type="scientific">Soonwooa buanensis</name>
    <dbReference type="NCBI Taxonomy" id="619805"/>
    <lineage>
        <taxon>Bacteria</taxon>
        <taxon>Pseudomonadati</taxon>
        <taxon>Bacteroidota</taxon>
        <taxon>Flavobacteriia</taxon>
        <taxon>Flavobacteriales</taxon>
        <taxon>Weeksellaceae</taxon>
        <taxon>Chryseobacterium group</taxon>
        <taxon>Soonwooa</taxon>
    </lineage>
</organism>
<proteinExistence type="predicted"/>
<protein>
    <submittedName>
        <fullName evidence="1">Uncharacterized protein</fullName>
    </submittedName>
</protein>